<organism evidence="3">
    <name type="scientific">hydrothermal vent metagenome</name>
    <dbReference type="NCBI Taxonomy" id="652676"/>
    <lineage>
        <taxon>unclassified sequences</taxon>
        <taxon>metagenomes</taxon>
        <taxon>ecological metagenomes</taxon>
    </lineage>
</organism>
<dbReference type="InterPro" id="IPR052346">
    <property type="entry name" value="O-mannosyl-transferase_TMTC"/>
</dbReference>
<evidence type="ECO:0000256" key="1">
    <source>
        <dbReference type="ARBA" id="ARBA00022737"/>
    </source>
</evidence>
<protein>
    <submittedName>
        <fullName evidence="3">Uncharacterized protein</fullName>
    </submittedName>
</protein>
<dbReference type="PROSITE" id="PS50005">
    <property type="entry name" value="TPR"/>
    <property type="match status" value="1"/>
</dbReference>
<dbReference type="InterPro" id="IPR011990">
    <property type="entry name" value="TPR-like_helical_dom_sf"/>
</dbReference>
<evidence type="ECO:0000256" key="2">
    <source>
        <dbReference type="ARBA" id="ARBA00022803"/>
    </source>
</evidence>
<dbReference type="PANTHER" id="PTHR44227">
    <property type="match status" value="1"/>
</dbReference>
<dbReference type="EMBL" id="UOFI01000199">
    <property type="protein sequence ID" value="VAW70525.1"/>
    <property type="molecule type" value="Genomic_DNA"/>
</dbReference>
<dbReference type="Pfam" id="PF13431">
    <property type="entry name" value="TPR_17"/>
    <property type="match status" value="1"/>
</dbReference>
<dbReference type="PROSITE" id="PS51257">
    <property type="entry name" value="PROKAR_LIPOPROTEIN"/>
    <property type="match status" value="1"/>
</dbReference>
<name>A0A3B0XPV3_9ZZZZ</name>
<accession>A0A3B0XPV3</accession>
<dbReference type="PANTHER" id="PTHR44227:SF3">
    <property type="entry name" value="PROTEIN O-MANNOSYL-TRANSFERASE TMTC4"/>
    <property type="match status" value="1"/>
</dbReference>
<reference evidence="3" key="1">
    <citation type="submission" date="2018-06" db="EMBL/GenBank/DDBJ databases">
        <authorList>
            <person name="Zhirakovskaya E."/>
        </authorList>
    </citation>
    <scope>NUCLEOTIDE SEQUENCE</scope>
</reference>
<keyword evidence="2" id="KW-0802">TPR repeat</keyword>
<dbReference type="SUPFAM" id="SSF48452">
    <property type="entry name" value="TPR-like"/>
    <property type="match status" value="2"/>
</dbReference>
<dbReference type="AlphaFoldDB" id="A0A3B0XPV3"/>
<dbReference type="NCBIfam" id="TIGR02521">
    <property type="entry name" value="type_IV_pilW"/>
    <property type="match status" value="1"/>
</dbReference>
<keyword evidence="1" id="KW-0677">Repeat</keyword>
<gene>
    <name evidence="3" type="ORF">MNBD_GAMMA09-2198</name>
</gene>
<dbReference type="SMART" id="SM00028">
    <property type="entry name" value="TPR"/>
    <property type="match status" value="3"/>
</dbReference>
<dbReference type="InterPro" id="IPR013360">
    <property type="entry name" value="Pilus_4_PilW"/>
</dbReference>
<evidence type="ECO:0000313" key="3">
    <source>
        <dbReference type="EMBL" id="VAW70525.1"/>
    </source>
</evidence>
<dbReference type="Gene3D" id="1.25.40.10">
    <property type="entry name" value="Tetratricopeptide repeat domain"/>
    <property type="match status" value="1"/>
</dbReference>
<dbReference type="InterPro" id="IPR019734">
    <property type="entry name" value="TPR_rpt"/>
</dbReference>
<proteinExistence type="predicted"/>
<sequence length="256" mass="29196">MTYINKLPVILLISLLSACAGQTPKEQKKEKTDKQGAVINVQLAAGYIQRGEWEVAKNKLEKAIKLDKEYVPAYTTMAVLMSMINKPLEAENYYLEALDLAPKNPELQNNYGTFLCKNGKYKEAFEQFEKVINNAFYDTPEVAHANYGYCLLQSSKPDYKKTEEHLRFALKANPKLVSALLAMAELGIDTRQYLMARAYTQRYHALVKANAHSLWVQIQAEYALGDKEYFLQLSKKLIKRFPQSEEVALLMKLPAL</sequence>